<evidence type="ECO:0000256" key="3">
    <source>
        <dbReference type="ARBA" id="ARBA00006873"/>
    </source>
</evidence>
<keyword evidence="20" id="KW-0732">Signal</keyword>
<evidence type="ECO:0000256" key="8">
    <source>
        <dbReference type="ARBA" id="ARBA00022723"/>
    </source>
</evidence>
<comment type="function">
    <text evidence="2">Removal of H(2)O(2), oxidation of toxic reductants, biosynthesis and degradation of lignin, suberization, auxin catabolism, response to environmental stresses such as wounding, pathogen attack and oxidative stress. These functions might be dependent on each isozyme/isoform in each plant tissue.</text>
</comment>
<dbReference type="InterPro" id="IPR019793">
    <property type="entry name" value="Peroxidases_heam-ligand_BS"/>
</dbReference>
<keyword evidence="6 20" id="KW-0575">Peroxidase</keyword>
<feature type="binding site" evidence="17">
    <location>
        <position position="258"/>
    </location>
    <ligand>
        <name>Ca(2+)</name>
        <dbReference type="ChEBI" id="CHEBI:29108"/>
        <label>2</label>
    </ligand>
</feature>
<dbReference type="PROSITE" id="PS00436">
    <property type="entry name" value="PEROXIDASE_2"/>
    <property type="match status" value="1"/>
</dbReference>
<evidence type="ECO:0000256" key="14">
    <source>
        <dbReference type="ARBA" id="ARBA00023324"/>
    </source>
</evidence>
<keyword evidence="12 19" id="KW-1015">Disulfide bond</keyword>
<dbReference type="CDD" id="cd00693">
    <property type="entry name" value="secretory_peroxidase"/>
    <property type="match status" value="1"/>
</dbReference>
<feature type="active site" description="Proton acceptor" evidence="15">
    <location>
        <position position="72"/>
    </location>
</feature>
<dbReference type="GO" id="GO:0140825">
    <property type="term" value="F:lactoperoxidase activity"/>
    <property type="evidence" value="ECO:0007669"/>
    <property type="project" value="UniProtKB-EC"/>
</dbReference>
<dbReference type="GO" id="GO:0005576">
    <property type="term" value="C:extracellular region"/>
    <property type="evidence" value="ECO:0007669"/>
    <property type="project" value="UniProtKB-SubCell"/>
</dbReference>
<dbReference type="InterPro" id="IPR002016">
    <property type="entry name" value="Haem_peroxidase"/>
</dbReference>
<comment type="catalytic activity">
    <reaction evidence="1 20">
        <text>2 a phenolic donor + H2O2 = 2 a phenolic radical donor + 2 H2O</text>
        <dbReference type="Rhea" id="RHEA:56136"/>
        <dbReference type="ChEBI" id="CHEBI:15377"/>
        <dbReference type="ChEBI" id="CHEBI:16240"/>
        <dbReference type="ChEBI" id="CHEBI:139520"/>
        <dbReference type="ChEBI" id="CHEBI:139521"/>
        <dbReference type="EC" id="1.11.1.7"/>
    </reaction>
</comment>
<dbReference type="Gene3D" id="1.10.420.10">
    <property type="entry name" value="Peroxidase, domain 2"/>
    <property type="match status" value="1"/>
</dbReference>
<feature type="binding site" evidence="16">
    <location>
        <position position="169"/>
    </location>
    <ligand>
        <name>substrate</name>
    </ligand>
</feature>
<evidence type="ECO:0000259" key="21">
    <source>
        <dbReference type="PROSITE" id="PS50873"/>
    </source>
</evidence>
<feature type="binding site" evidence="17">
    <location>
        <position position="78"/>
    </location>
    <ligand>
        <name>Ca(2+)</name>
        <dbReference type="ChEBI" id="CHEBI:29108"/>
        <label>1</label>
    </ligand>
</feature>
<feature type="binding site" evidence="17">
    <location>
        <position position="73"/>
    </location>
    <ligand>
        <name>Ca(2+)</name>
        <dbReference type="ChEBI" id="CHEBI:29108"/>
        <label>1</label>
    </ligand>
</feature>
<feature type="site" description="Transition state stabilizer" evidence="18">
    <location>
        <position position="68"/>
    </location>
</feature>
<feature type="binding site" description="axial binding residue" evidence="17">
    <location>
        <position position="199"/>
    </location>
    <ligand>
        <name>heme b</name>
        <dbReference type="ChEBI" id="CHEBI:60344"/>
    </ligand>
    <ligandPart>
        <name>Fe</name>
        <dbReference type="ChEBI" id="CHEBI:18248"/>
    </ligandPart>
</feature>
<keyword evidence="23" id="KW-1185">Reference proteome</keyword>
<evidence type="ECO:0000256" key="19">
    <source>
        <dbReference type="PIRSR" id="PIRSR600823-5"/>
    </source>
</evidence>
<evidence type="ECO:0000256" key="1">
    <source>
        <dbReference type="ARBA" id="ARBA00000189"/>
    </source>
</evidence>
<dbReference type="GO" id="GO:0006979">
    <property type="term" value="P:response to oxidative stress"/>
    <property type="evidence" value="ECO:0007669"/>
    <property type="project" value="UniProtKB-UniRule"/>
</dbReference>
<keyword evidence="7 20" id="KW-0349">Heme</keyword>
<comment type="cofactor">
    <cofactor evidence="17 20">
        <name>Ca(2+)</name>
        <dbReference type="ChEBI" id="CHEBI:29108"/>
    </cofactor>
    <text evidence="17 20">Binds 2 calcium ions per subunit.</text>
</comment>
<feature type="binding site" evidence="17">
    <location>
        <position position="200"/>
    </location>
    <ligand>
        <name>Ca(2+)</name>
        <dbReference type="ChEBI" id="CHEBI:29108"/>
        <label>2</label>
    </ligand>
</feature>
<evidence type="ECO:0000256" key="5">
    <source>
        <dbReference type="ARBA" id="ARBA00022525"/>
    </source>
</evidence>
<evidence type="ECO:0000256" key="7">
    <source>
        <dbReference type="ARBA" id="ARBA00022617"/>
    </source>
</evidence>
<comment type="similarity">
    <text evidence="20">Belongs to the peroxidase family. Classical plant (class III) peroxidase subfamily.</text>
</comment>
<dbReference type="PRINTS" id="PR00461">
    <property type="entry name" value="PLPEROXIDASE"/>
</dbReference>
<evidence type="ECO:0000313" key="22">
    <source>
        <dbReference type="EMBL" id="PKA53529.1"/>
    </source>
</evidence>
<keyword evidence="11 17" id="KW-0408">Iron</keyword>
<evidence type="ECO:0000256" key="15">
    <source>
        <dbReference type="PIRSR" id="PIRSR600823-1"/>
    </source>
</evidence>
<sequence length="339" mass="37276">MPSHGFFRLPLSLPVLLLLVLHLKLSADALGLKIGFYDETCPQAEVIVFKEMERVLNVAPSLAGPLLRMHFHDCFVRGCDGSILLNATRSSGPVEKDGLPNLSLRGYGVIDGVKSKLEKACPGIISCADILALVARDVVLLSKGPFWRVLTGRRDGRQSSAQETLTNLPPPTSNISQLLNAFAKKGLDAKDLVVLLGSHTIGTSHCSSFSDRLYNFNKTGKSDPSLDKNYLQKLKSKCRPNDVKTLVEMDPGSFRTFDSSYYKLIVKRRALFNSDEALLHDEETKDYVHRQVAVAVAVAARGFPAEFFKDYGVSMVKMGNIEVLTGSEGEIRKKCAFVN</sequence>
<dbReference type="EMBL" id="KZ451993">
    <property type="protein sequence ID" value="PKA53529.1"/>
    <property type="molecule type" value="Genomic_DNA"/>
</dbReference>
<feature type="binding site" evidence="17">
    <location>
        <position position="95"/>
    </location>
    <ligand>
        <name>Ca(2+)</name>
        <dbReference type="ChEBI" id="CHEBI:29108"/>
        <label>1</label>
    </ligand>
</feature>
<dbReference type="AlphaFoldDB" id="A0A2I0ADA7"/>
<keyword evidence="13" id="KW-0325">Glycoprotein</keyword>
<comment type="subcellular location">
    <subcellularLocation>
        <location evidence="20">Secreted</location>
    </subcellularLocation>
</comment>
<dbReference type="InterPro" id="IPR000823">
    <property type="entry name" value="Peroxidase_pln"/>
</dbReference>
<evidence type="ECO:0000256" key="13">
    <source>
        <dbReference type="ARBA" id="ARBA00023180"/>
    </source>
</evidence>
<dbReference type="FunFam" id="1.10.420.10:FF:000008">
    <property type="entry name" value="Peroxidase"/>
    <property type="match status" value="1"/>
</dbReference>
<dbReference type="EC" id="1.11.1.7" evidence="4 20"/>
<dbReference type="InterPro" id="IPR010255">
    <property type="entry name" value="Haem_peroxidase_sf"/>
</dbReference>
<feature type="binding site" evidence="17">
    <location>
        <position position="76"/>
    </location>
    <ligand>
        <name>Ca(2+)</name>
        <dbReference type="ChEBI" id="CHEBI:29108"/>
        <label>1</label>
    </ligand>
</feature>
<keyword evidence="10 20" id="KW-0560">Oxidoreductase</keyword>
<feature type="disulfide bond" evidence="19">
    <location>
        <begin position="127"/>
        <end position="335"/>
    </location>
</feature>
<evidence type="ECO:0000313" key="23">
    <source>
        <dbReference type="Proteomes" id="UP000236161"/>
    </source>
</evidence>
<dbReference type="FunFam" id="1.10.520.10:FF:000008">
    <property type="entry name" value="Peroxidase"/>
    <property type="match status" value="1"/>
</dbReference>
<evidence type="ECO:0000256" key="10">
    <source>
        <dbReference type="ARBA" id="ARBA00023002"/>
    </source>
</evidence>
<dbReference type="Proteomes" id="UP000236161">
    <property type="component" value="Unassembled WGS sequence"/>
</dbReference>
<feature type="disulfide bond" evidence="19">
    <location>
        <begin position="206"/>
        <end position="238"/>
    </location>
</feature>
<dbReference type="InterPro" id="IPR019794">
    <property type="entry name" value="Peroxidases_AS"/>
</dbReference>
<keyword evidence="9 17" id="KW-0106">Calcium</keyword>
<evidence type="ECO:0000256" key="17">
    <source>
        <dbReference type="PIRSR" id="PIRSR600823-3"/>
    </source>
</evidence>
<accession>A0A2I0ADA7</accession>
<evidence type="ECO:0000256" key="2">
    <source>
        <dbReference type="ARBA" id="ARBA00002322"/>
    </source>
</evidence>
<dbReference type="GO" id="GO:0042744">
    <property type="term" value="P:hydrogen peroxide catabolic process"/>
    <property type="evidence" value="ECO:0007669"/>
    <property type="project" value="UniProtKB-KW"/>
</dbReference>
<comment type="cofactor">
    <cofactor evidence="17 20">
        <name>heme b</name>
        <dbReference type="ChEBI" id="CHEBI:60344"/>
    </cofactor>
    <text evidence="17 20">Binds 1 heme b (iron(II)-protoporphyrin IX) group per subunit.</text>
</comment>
<name>A0A2I0ADA7_9ASPA</name>
<dbReference type="STRING" id="1088818.A0A2I0ADA7"/>
<dbReference type="InterPro" id="IPR033905">
    <property type="entry name" value="Secretory_peroxidase"/>
</dbReference>
<organism evidence="22 23">
    <name type="scientific">Apostasia shenzhenica</name>
    <dbReference type="NCBI Taxonomy" id="1088818"/>
    <lineage>
        <taxon>Eukaryota</taxon>
        <taxon>Viridiplantae</taxon>
        <taxon>Streptophyta</taxon>
        <taxon>Embryophyta</taxon>
        <taxon>Tracheophyta</taxon>
        <taxon>Spermatophyta</taxon>
        <taxon>Magnoliopsida</taxon>
        <taxon>Liliopsida</taxon>
        <taxon>Asparagales</taxon>
        <taxon>Orchidaceae</taxon>
        <taxon>Apostasioideae</taxon>
        <taxon>Apostasia</taxon>
    </lineage>
</organism>
<comment type="similarity">
    <text evidence="3">Belongs to the peroxidase family. Ascorbate peroxidase subfamily.</text>
</comment>
<feature type="disulfide bond" evidence="19">
    <location>
        <begin position="41"/>
        <end position="121"/>
    </location>
</feature>
<proteinExistence type="inferred from homology"/>
<keyword evidence="5 20" id="KW-0964">Secreted</keyword>
<evidence type="ECO:0000256" key="11">
    <source>
        <dbReference type="ARBA" id="ARBA00023004"/>
    </source>
</evidence>
<evidence type="ECO:0000256" key="20">
    <source>
        <dbReference type="RuleBase" id="RU362060"/>
    </source>
</evidence>
<keyword evidence="14 20" id="KW-0376">Hydrogen peroxide</keyword>
<dbReference type="Pfam" id="PF00141">
    <property type="entry name" value="peroxidase"/>
    <property type="match status" value="1"/>
</dbReference>
<gene>
    <name evidence="22" type="primary">PRX74</name>
    <name evidence="22" type="ORF">AXF42_Ash009025</name>
</gene>
<dbReference type="PANTHER" id="PTHR31235">
    <property type="entry name" value="PEROXIDASE 25-RELATED"/>
    <property type="match status" value="1"/>
</dbReference>
<dbReference type="SUPFAM" id="SSF48113">
    <property type="entry name" value="Heme-dependent peroxidases"/>
    <property type="match status" value="1"/>
</dbReference>
<evidence type="ECO:0000256" key="12">
    <source>
        <dbReference type="ARBA" id="ARBA00023157"/>
    </source>
</evidence>
<feature type="binding site" evidence="17">
    <location>
        <position position="82"/>
    </location>
    <ligand>
        <name>Ca(2+)</name>
        <dbReference type="ChEBI" id="CHEBI:29108"/>
        <label>1</label>
    </ligand>
</feature>
<dbReference type="OrthoDB" id="2113341at2759"/>
<protein>
    <recommendedName>
        <fullName evidence="4 20">Peroxidase</fullName>
        <ecNumber evidence="4 20">1.11.1.7</ecNumber>
    </recommendedName>
</protein>
<evidence type="ECO:0000256" key="18">
    <source>
        <dbReference type="PIRSR" id="PIRSR600823-4"/>
    </source>
</evidence>
<evidence type="ECO:0000256" key="9">
    <source>
        <dbReference type="ARBA" id="ARBA00022837"/>
    </source>
</evidence>
<dbReference type="GO" id="GO:0020037">
    <property type="term" value="F:heme binding"/>
    <property type="evidence" value="ECO:0007669"/>
    <property type="project" value="UniProtKB-UniRule"/>
</dbReference>
<feature type="domain" description="Plant heme peroxidase family profile" evidence="21">
    <location>
        <begin position="31"/>
        <end position="339"/>
    </location>
</feature>
<keyword evidence="8 17" id="KW-0479">Metal-binding</keyword>
<evidence type="ECO:0000256" key="16">
    <source>
        <dbReference type="PIRSR" id="PIRSR600823-2"/>
    </source>
</evidence>
<dbReference type="GO" id="GO:0046872">
    <property type="term" value="F:metal ion binding"/>
    <property type="evidence" value="ECO:0007669"/>
    <property type="project" value="UniProtKB-UniRule"/>
</dbReference>
<dbReference type="Gene3D" id="1.10.520.10">
    <property type="match status" value="1"/>
</dbReference>
<feature type="disulfide bond" evidence="19">
    <location>
        <begin position="74"/>
        <end position="79"/>
    </location>
</feature>
<feature type="binding site" evidence="17">
    <location>
        <position position="80"/>
    </location>
    <ligand>
        <name>Ca(2+)</name>
        <dbReference type="ChEBI" id="CHEBI:29108"/>
        <label>1</label>
    </ligand>
</feature>
<dbReference type="PRINTS" id="PR00458">
    <property type="entry name" value="PEROXIDASE"/>
</dbReference>
<evidence type="ECO:0000256" key="6">
    <source>
        <dbReference type="ARBA" id="ARBA00022559"/>
    </source>
</evidence>
<feature type="signal peptide" evidence="20">
    <location>
        <begin position="1"/>
        <end position="29"/>
    </location>
</feature>
<dbReference type="PROSITE" id="PS00435">
    <property type="entry name" value="PEROXIDASE_1"/>
    <property type="match status" value="1"/>
</dbReference>
<evidence type="ECO:0000256" key="4">
    <source>
        <dbReference type="ARBA" id="ARBA00012313"/>
    </source>
</evidence>
<feature type="chain" id="PRO_5013986808" description="Peroxidase" evidence="20">
    <location>
        <begin position="30"/>
        <end position="339"/>
    </location>
</feature>
<reference evidence="22 23" key="1">
    <citation type="journal article" date="2017" name="Nature">
        <title>The Apostasia genome and the evolution of orchids.</title>
        <authorList>
            <person name="Zhang G.Q."/>
            <person name="Liu K.W."/>
            <person name="Li Z."/>
            <person name="Lohaus R."/>
            <person name="Hsiao Y.Y."/>
            <person name="Niu S.C."/>
            <person name="Wang J.Y."/>
            <person name="Lin Y.C."/>
            <person name="Xu Q."/>
            <person name="Chen L.J."/>
            <person name="Yoshida K."/>
            <person name="Fujiwara S."/>
            <person name="Wang Z.W."/>
            <person name="Zhang Y.Q."/>
            <person name="Mitsuda N."/>
            <person name="Wang M."/>
            <person name="Liu G.H."/>
            <person name="Pecoraro L."/>
            <person name="Huang H.X."/>
            <person name="Xiao X.J."/>
            <person name="Lin M."/>
            <person name="Wu X.Y."/>
            <person name="Wu W.L."/>
            <person name="Chen Y.Y."/>
            <person name="Chang S.B."/>
            <person name="Sakamoto S."/>
            <person name="Ohme-Takagi M."/>
            <person name="Yagi M."/>
            <person name="Zeng S.J."/>
            <person name="Shen C.Y."/>
            <person name="Yeh C.M."/>
            <person name="Luo Y.B."/>
            <person name="Tsai W.C."/>
            <person name="Van de Peer Y."/>
            <person name="Liu Z.J."/>
        </authorList>
    </citation>
    <scope>NUCLEOTIDE SEQUENCE [LARGE SCALE GENOMIC DNA]</scope>
    <source>
        <strain evidence="23">cv. Shenzhen</strain>
        <tissue evidence="22">Stem</tissue>
    </source>
</reference>
<feature type="binding site" evidence="17">
    <location>
        <position position="250"/>
    </location>
    <ligand>
        <name>Ca(2+)</name>
        <dbReference type="ChEBI" id="CHEBI:29108"/>
        <label>2</label>
    </ligand>
</feature>
<dbReference type="PROSITE" id="PS50873">
    <property type="entry name" value="PEROXIDASE_4"/>
    <property type="match status" value="1"/>
</dbReference>